<dbReference type="InParanoid" id="A7RKV7"/>
<dbReference type="Proteomes" id="UP000001593">
    <property type="component" value="Unassembled WGS sequence"/>
</dbReference>
<feature type="region of interest" description="Disordered" evidence="8">
    <location>
        <begin position="170"/>
        <end position="213"/>
    </location>
</feature>
<keyword evidence="5" id="KW-0653">Protein transport</keyword>
<dbReference type="GO" id="GO:0015031">
    <property type="term" value="P:protein transport"/>
    <property type="evidence" value="ECO:0007669"/>
    <property type="project" value="UniProtKB-KW"/>
</dbReference>
<proteinExistence type="inferred from homology"/>
<name>A7RKV7_NEMVE</name>
<dbReference type="AlphaFoldDB" id="A7RKV7"/>
<dbReference type="STRING" id="45351.A7RKV7"/>
<evidence type="ECO:0000256" key="4">
    <source>
        <dbReference type="ARBA" id="ARBA00022753"/>
    </source>
</evidence>
<accession>A7RKV7</accession>
<protein>
    <recommendedName>
        <fullName evidence="11">Charged multivesicular body protein 6</fullName>
    </recommendedName>
</protein>
<dbReference type="OrthoDB" id="441172at2759"/>
<evidence type="ECO:0000313" key="9">
    <source>
        <dbReference type="EMBL" id="EDO47972.1"/>
    </source>
</evidence>
<keyword evidence="6" id="KW-0472">Membrane</keyword>
<dbReference type="Pfam" id="PF03357">
    <property type="entry name" value="Snf7"/>
    <property type="match status" value="1"/>
</dbReference>
<feature type="compositionally biased region" description="Basic and acidic residues" evidence="8">
    <location>
        <begin position="170"/>
        <end position="182"/>
    </location>
</feature>
<dbReference type="InterPro" id="IPR005024">
    <property type="entry name" value="Snf7_fam"/>
</dbReference>
<dbReference type="PhylomeDB" id="A7RKV7"/>
<dbReference type="Gene3D" id="6.10.140.1230">
    <property type="match status" value="1"/>
</dbReference>
<dbReference type="HOGENOM" id="CLU_086201_3_0_1"/>
<dbReference type="GO" id="GO:0000815">
    <property type="term" value="C:ESCRT III complex"/>
    <property type="evidence" value="ECO:0000318"/>
    <property type="project" value="GO_Central"/>
</dbReference>
<evidence type="ECO:0000256" key="6">
    <source>
        <dbReference type="ARBA" id="ARBA00023136"/>
    </source>
</evidence>
<keyword evidence="3" id="KW-0813">Transport</keyword>
<evidence type="ECO:0008006" key="11">
    <source>
        <dbReference type="Google" id="ProtNLM"/>
    </source>
</evidence>
<comment type="similarity">
    <text evidence="2">Belongs to the SNF7 family.</text>
</comment>
<dbReference type="PANTHER" id="PTHR22761:SF5">
    <property type="entry name" value="CHARGED MULTIVESICULAR BODY PROTEIN 6"/>
    <property type="match status" value="1"/>
</dbReference>
<organism evidence="9 10">
    <name type="scientific">Nematostella vectensis</name>
    <name type="common">Starlet sea anemone</name>
    <dbReference type="NCBI Taxonomy" id="45351"/>
    <lineage>
        <taxon>Eukaryota</taxon>
        <taxon>Metazoa</taxon>
        <taxon>Cnidaria</taxon>
        <taxon>Anthozoa</taxon>
        <taxon>Hexacorallia</taxon>
        <taxon>Actiniaria</taxon>
        <taxon>Edwardsiidae</taxon>
        <taxon>Nematostella</taxon>
    </lineage>
</organism>
<dbReference type="KEGG" id="nve:5520196"/>
<keyword evidence="4" id="KW-0967">Endosome</keyword>
<evidence type="ECO:0000256" key="3">
    <source>
        <dbReference type="ARBA" id="ARBA00022448"/>
    </source>
</evidence>
<dbReference type="EMBL" id="DS469516">
    <property type="protein sequence ID" value="EDO47972.1"/>
    <property type="molecule type" value="Genomic_DNA"/>
</dbReference>
<sequence>MGIFFSRKKEPEKPKITEQDKAVLALKQQRDKLKKYQKKINVNLEKERQLAKELLQQGKRNKAKLLLKKKRYQEQLLQRTDNQLDNLEKLVQEIEFAQVQIKVVEGLKTGNECLNQLHEMMSIEDVERIMDETKEAVEYQKEIDDLLSGSLTSEDEDAVLQELEALTESISEKFPDVPKEEPEISLPEAPSTEPGVARKAQKEKHQAEMVAAS</sequence>
<keyword evidence="10" id="KW-1185">Reference proteome</keyword>
<dbReference type="GO" id="GO:0005771">
    <property type="term" value="C:multivesicular body"/>
    <property type="evidence" value="ECO:0000318"/>
    <property type="project" value="GO_Central"/>
</dbReference>
<keyword evidence="7" id="KW-0175">Coiled coil</keyword>
<dbReference type="PANTHER" id="PTHR22761">
    <property type="entry name" value="CHARGED MULTIVESICULAR BODY PROTEIN"/>
    <property type="match status" value="1"/>
</dbReference>
<reference evidence="9 10" key="1">
    <citation type="journal article" date="2007" name="Science">
        <title>Sea anemone genome reveals ancestral eumetazoan gene repertoire and genomic organization.</title>
        <authorList>
            <person name="Putnam N.H."/>
            <person name="Srivastava M."/>
            <person name="Hellsten U."/>
            <person name="Dirks B."/>
            <person name="Chapman J."/>
            <person name="Salamov A."/>
            <person name="Terry A."/>
            <person name="Shapiro H."/>
            <person name="Lindquist E."/>
            <person name="Kapitonov V.V."/>
            <person name="Jurka J."/>
            <person name="Genikhovich G."/>
            <person name="Grigoriev I.V."/>
            <person name="Lucas S.M."/>
            <person name="Steele R.E."/>
            <person name="Finnerty J.R."/>
            <person name="Technau U."/>
            <person name="Martindale M.Q."/>
            <person name="Rokhsar D.S."/>
        </authorList>
    </citation>
    <scope>NUCLEOTIDE SEQUENCE [LARGE SCALE GENOMIC DNA]</scope>
    <source>
        <strain evidence="10">CH2 X CH6</strain>
    </source>
</reference>
<gene>
    <name evidence="9" type="ORF">NEMVEDRAFT_v1g179119</name>
</gene>
<dbReference type="GO" id="GO:0032511">
    <property type="term" value="P:late endosome to vacuole transport via multivesicular body sorting pathway"/>
    <property type="evidence" value="ECO:0000318"/>
    <property type="project" value="GO_Central"/>
</dbReference>
<evidence type="ECO:0000256" key="1">
    <source>
        <dbReference type="ARBA" id="ARBA00004608"/>
    </source>
</evidence>
<evidence type="ECO:0000313" key="10">
    <source>
        <dbReference type="Proteomes" id="UP000001593"/>
    </source>
</evidence>
<dbReference type="OMA" id="RIMEETH"/>
<dbReference type="eggNOG" id="KOG2910">
    <property type="taxonomic scope" value="Eukaryota"/>
</dbReference>
<dbReference type="FunCoup" id="A7RKV7">
    <property type="interactions" value="520"/>
</dbReference>
<dbReference type="GO" id="GO:0006900">
    <property type="term" value="P:vesicle budding from membrane"/>
    <property type="evidence" value="ECO:0000318"/>
    <property type="project" value="GO_Central"/>
</dbReference>
<evidence type="ECO:0000256" key="7">
    <source>
        <dbReference type="SAM" id="Coils"/>
    </source>
</evidence>
<evidence type="ECO:0000256" key="5">
    <source>
        <dbReference type="ARBA" id="ARBA00022927"/>
    </source>
</evidence>
<comment type="subcellular location">
    <subcellularLocation>
        <location evidence="1">Endosome membrane</location>
    </subcellularLocation>
</comment>
<evidence type="ECO:0000256" key="8">
    <source>
        <dbReference type="SAM" id="MobiDB-lite"/>
    </source>
</evidence>
<evidence type="ECO:0000256" key="2">
    <source>
        <dbReference type="ARBA" id="ARBA00006190"/>
    </source>
</evidence>
<feature type="coiled-coil region" evidence="7">
    <location>
        <begin position="19"/>
        <end position="107"/>
    </location>
</feature>